<sequence length="425" mass="46191">MSGETPPGRFQSMNKKFTGSMSPGPNGHSPNGRGGHNRSRVLTSKVSAPRPINLPSLRREYASGAEWPAGGGPNNNANASSSTMNTTATTATSSASNSGTTGWGSSPSLSPFAAPQKWDTEGSNVKAAEWPTTNQSPELQSSSSPIPKISSLPDVSSPSISPHPPASSAWATVSTTSTPTLSAEFPTAAETTTQESTTTTTMNTDKNQKSDKKQTEKTSENDKKDILETENLDWDEIVRQDLENDDSPTSVENETVLPSDRFTEDYDRSYPPQIHPVNENAHLHAPPPSTHNTPYHHLVITTRMVVVAIIHAETMHGEVIMIGMVIQDPIIKNDANPLIVLAVAEVVEEEEEMMVIHGAVEVVEIVMVVTKEVVEEEEVEVDLEIDAQVMIVNQTFNLQFYNVHDVCLSYQHVRIGLHHAMNQLN</sequence>
<dbReference type="EMBL" id="JAIXMP010000018">
    <property type="protein sequence ID" value="KAI9258953.1"/>
    <property type="molecule type" value="Genomic_DNA"/>
</dbReference>
<reference evidence="2" key="2">
    <citation type="submission" date="2023-02" db="EMBL/GenBank/DDBJ databases">
        <authorList>
            <consortium name="DOE Joint Genome Institute"/>
            <person name="Mondo S.J."/>
            <person name="Chang Y."/>
            <person name="Wang Y."/>
            <person name="Ahrendt S."/>
            <person name="Andreopoulos W."/>
            <person name="Barry K."/>
            <person name="Beard J."/>
            <person name="Benny G.L."/>
            <person name="Blankenship S."/>
            <person name="Bonito G."/>
            <person name="Cuomo C."/>
            <person name="Desiro A."/>
            <person name="Gervers K.A."/>
            <person name="Hundley H."/>
            <person name="Kuo A."/>
            <person name="LaButti K."/>
            <person name="Lang B.F."/>
            <person name="Lipzen A."/>
            <person name="O'Donnell K."/>
            <person name="Pangilinan J."/>
            <person name="Reynolds N."/>
            <person name="Sandor L."/>
            <person name="Smith M.W."/>
            <person name="Tsang A."/>
            <person name="Grigoriev I.V."/>
            <person name="Stajich J.E."/>
            <person name="Spatafora J.W."/>
        </authorList>
    </citation>
    <scope>NUCLEOTIDE SEQUENCE</scope>
    <source>
        <strain evidence="2">RSA 2281</strain>
    </source>
</reference>
<feature type="compositionally biased region" description="Basic and acidic residues" evidence="1">
    <location>
        <begin position="206"/>
        <end position="227"/>
    </location>
</feature>
<feature type="compositionally biased region" description="Polar residues" evidence="1">
    <location>
        <begin position="11"/>
        <end position="23"/>
    </location>
</feature>
<feature type="compositionally biased region" description="Low complexity" evidence="1">
    <location>
        <begin position="74"/>
        <end position="111"/>
    </location>
</feature>
<gene>
    <name evidence="2" type="ORF">BDA99DRAFT_105231</name>
</gene>
<feature type="region of interest" description="Disordered" evidence="1">
    <location>
        <begin position="1"/>
        <end position="228"/>
    </location>
</feature>
<name>A0AAD5PCZ3_9FUNG</name>
<proteinExistence type="predicted"/>
<accession>A0AAD5PCZ3</accession>
<dbReference type="AlphaFoldDB" id="A0AAD5PCZ3"/>
<feature type="compositionally biased region" description="Low complexity" evidence="1">
    <location>
        <begin position="141"/>
        <end position="201"/>
    </location>
</feature>
<keyword evidence="3" id="KW-1185">Reference proteome</keyword>
<protein>
    <submittedName>
        <fullName evidence="2">Uncharacterized protein</fullName>
    </submittedName>
</protein>
<evidence type="ECO:0000256" key="1">
    <source>
        <dbReference type="SAM" id="MobiDB-lite"/>
    </source>
</evidence>
<comment type="caution">
    <text evidence="2">The sequence shown here is derived from an EMBL/GenBank/DDBJ whole genome shotgun (WGS) entry which is preliminary data.</text>
</comment>
<reference evidence="2" key="1">
    <citation type="journal article" date="2022" name="IScience">
        <title>Evolution of zygomycete secretomes and the origins of terrestrial fungal ecologies.</title>
        <authorList>
            <person name="Chang Y."/>
            <person name="Wang Y."/>
            <person name="Mondo S."/>
            <person name="Ahrendt S."/>
            <person name="Andreopoulos W."/>
            <person name="Barry K."/>
            <person name="Beard J."/>
            <person name="Benny G.L."/>
            <person name="Blankenship S."/>
            <person name="Bonito G."/>
            <person name="Cuomo C."/>
            <person name="Desiro A."/>
            <person name="Gervers K.A."/>
            <person name="Hundley H."/>
            <person name="Kuo A."/>
            <person name="LaButti K."/>
            <person name="Lang B.F."/>
            <person name="Lipzen A."/>
            <person name="O'Donnell K."/>
            <person name="Pangilinan J."/>
            <person name="Reynolds N."/>
            <person name="Sandor L."/>
            <person name="Smith M.E."/>
            <person name="Tsang A."/>
            <person name="Grigoriev I.V."/>
            <person name="Stajich J.E."/>
            <person name="Spatafora J.W."/>
        </authorList>
    </citation>
    <scope>NUCLEOTIDE SEQUENCE</scope>
    <source>
        <strain evidence="2">RSA 2281</strain>
    </source>
</reference>
<evidence type="ECO:0000313" key="3">
    <source>
        <dbReference type="Proteomes" id="UP001209540"/>
    </source>
</evidence>
<feature type="region of interest" description="Disordered" evidence="1">
    <location>
        <begin position="241"/>
        <end position="263"/>
    </location>
</feature>
<dbReference type="Proteomes" id="UP001209540">
    <property type="component" value="Unassembled WGS sequence"/>
</dbReference>
<feature type="compositionally biased region" description="Polar residues" evidence="1">
    <location>
        <begin position="131"/>
        <end position="140"/>
    </location>
</feature>
<evidence type="ECO:0000313" key="2">
    <source>
        <dbReference type="EMBL" id="KAI9258953.1"/>
    </source>
</evidence>
<organism evidence="2 3">
    <name type="scientific">Phascolomyces articulosus</name>
    <dbReference type="NCBI Taxonomy" id="60185"/>
    <lineage>
        <taxon>Eukaryota</taxon>
        <taxon>Fungi</taxon>
        <taxon>Fungi incertae sedis</taxon>
        <taxon>Mucoromycota</taxon>
        <taxon>Mucoromycotina</taxon>
        <taxon>Mucoromycetes</taxon>
        <taxon>Mucorales</taxon>
        <taxon>Lichtheimiaceae</taxon>
        <taxon>Phascolomyces</taxon>
    </lineage>
</organism>